<geneLocation type="plasmid" evidence="2 3">
    <name>unnamed</name>
</geneLocation>
<name>A0A0S2TIP8_9GAMM</name>
<evidence type="ECO:0000313" key="2">
    <source>
        <dbReference type="EMBL" id="ALP54961.1"/>
    </source>
</evidence>
<protein>
    <submittedName>
        <fullName evidence="2">Uncharacterized protein</fullName>
    </submittedName>
</protein>
<sequence>MPAFNARLRPKELFGLPLQGVISGLVALASGFLALTFPLLPVKILLGLVALLAFGAMIVLFALGEELAFLRVRWLAKRERHAITYEAGRQHQ</sequence>
<proteinExistence type="predicted"/>
<reference evidence="2" key="1">
    <citation type="submission" date="2015-10" db="EMBL/GenBank/DDBJ databases">
        <title>Description of Candidatus Tenderia electrophaga gen. nov, sp. nov., an Uncultivated Electroautotroph from a Biocathode Enrichment.</title>
        <authorList>
            <person name="Eddie B.J."/>
            <person name="Malanoski A.P."/>
            <person name="Wang Z."/>
            <person name="Hall R.J."/>
            <person name="Oh S.D."/>
            <person name="Heiner C."/>
            <person name="Lin B."/>
            <person name="Strycharz-Glaven S.M."/>
        </authorList>
    </citation>
    <scope>NUCLEOTIDE SEQUENCE [LARGE SCALE GENOMIC DNA]</scope>
    <source>
        <strain evidence="2">NRL1</strain>
        <plasmid evidence="2">unnamed</plasmid>
    </source>
</reference>
<dbReference type="AlphaFoldDB" id="A0A0S2TIP8"/>
<dbReference type="Proteomes" id="UP000055136">
    <property type="component" value="Plasmid unnamed"/>
</dbReference>
<dbReference type="KEGG" id="tee:Tel_17040"/>
<keyword evidence="1" id="KW-0472">Membrane</keyword>
<evidence type="ECO:0000256" key="1">
    <source>
        <dbReference type="SAM" id="Phobius"/>
    </source>
</evidence>
<feature type="transmembrane region" description="Helical" evidence="1">
    <location>
        <begin position="21"/>
        <end position="40"/>
    </location>
</feature>
<keyword evidence="3" id="KW-1185">Reference proteome</keyword>
<accession>A0A0S2TIP8</accession>
<evidence type="ECO:0000313" key="3">
    <source>
        <dbReference type="Proteomes" id="UP000055136"/>
    </source>
</evidence>
<gene>
    <name evidence="2" type="ORF">Tel_17040</name>
</gene>
<dbReference type="EMBL" id="CP013100">
    <property type="protein sequence ID" value="ALP54961.1"/>
    <property type="molecule type" value="Genomic_DNA"/>
</dbReference>
<feature type="transmembrane region" description="Helical" evidence="1">
    <location>
        <begin position="46"/>
        <end position="70"/>
    </location>
</feature>
<keyword evidence="2" id="KW-0614">Plasmid</keyword>
<keyword evidence="1" id="KW-1133">Transmembrane helix</keyword>
<keyword evidence="1" id="KW-0812">Transmembrane</keyword>
<organism evidence="2 3">
    <name type="scientific">Candidatus Tenderia electrophaga</name>
    <dbReference type="NCBI Taxonomy" id="1748243"/>
    <lineage>
        <taxon>Bacteria</taxon>
        <taxon>Pseudomonadati</taxon>
        <taxon>Pseudomonadota</taxon>
        <taxon>Gammaproteobacteria</taxon>
        <taxon>Candidatus Tenderiales</taxon>
        <taxon>Candidatus Tenderiaceae</taxon>
        <taxon>Candidatus Tenderia</taxon>
    </lineage>
</organism>